<dbReference type="AlphaFoldDB" id="A0A364NLD3"/>
<organism evidence="1 2">
    <name type="scientific">Nitrincola tibetensis</name>
    <dbReference type="NCBI Taxonomy" id="2219697"/>
    <lineage>
        <taxon>Bacteria</taxon>
        <taxon>Pseudomonadati</taxon>
        <taxon>Pseudomonadota</taxon>
        <taxon>Gammaproteobacteria</taxon>
        <taxon>Oceanospirillales</taxon>
        <taxon>Oceanospirillaceae</taxon>
        <taxon>Nitrincola</taxon>
    </lineage>
</organism>
<dbReference type="EMBL" id="QKRX01000007">
    <property type="protein sequence ID" value="RAU17919.1"/>
    <property type="molecule type" value="Genomic_DNA"/>
</dbReference>
<dbReference type="SUPFAM" id="SSF89095">
    <property type="entry name" value="GatB/YqeY motif"/>
    <property type="match status" value="1"/>
</dbReference>
<dbReference type="InterPro" id="IPR042184">
    <property type="entry name" value="YqeY/Aim41_N"/>
</dbReference>
<gene>
    <name evidence="1" type="ORF">DN062_11195</name>
</gene>
<dbReference type="RefSeq" id="WP_112159408.1">
    <property type="nucleotide sequence ID" value="NZ_QKRX01000007.1"/>
</dbReference>
<accession>A0A364NLD3</accession>
<dbReference type="OrthoDB" id="9788127at2"/>
<evidence type="ECO:0000313" key="1">
    <source>
        <dbReference type="EMBL" id="RAU17919.1"/>
    </source>
</evidence>
<evidence type="ECO:0000313" key="2">
    <source>
        <dbReference type="Proteomes" id="UP000250744"/>
    </source>
</evidence>
<comment type="caution">
    <text evidence="1">The sequence shown here is derived from an EMBL/GenBank/DDBJ whole genome shotgun (WGS) entry which is preliminary data.</text>
</comment>
<dbReference type="PANTHER" id="PTHR28055">
    <property type="entry name" value="ALTERED INHERITANCE OF MITOCHONDRIA PROTEIN 41, MITOCHONDRIAL"/>
    <property type="match status" value="1"/>
</dbReference>
<dbReference type="Proteomes" id="UP000250744">
    <property type="component" value="Unassembled WGS sequence"/>
</dbReference>
<dbReference type="PANTHER" id="PTHR28055:SF1">
    <property type="entry name" value="ALTERED INHERITANCE OF MITOCHONDRIA PROTEIN 41, MITOCHONDRIAL"/>
    <property type="match status" value="1"/>
</dbReference>
<dbReference type="Gene3D" id="1.10.1510.10">
    <property type="entry name" value="Uncharacterised protein YqeY/AIM41 PF09424, N-terminal domain"/>
    <property type="match status" value="1"/>
</dbReference>
<proteinExistence type="predicted"/>
<name>A0A364NLD3_9GAMM</name>
<dbReference type="Gene3D" id="1.10.10.410">
    <property type="match status" value="1"/>
</dbReference>
<dbReference type="Pfam" id="PF09424">
    <property type="entry name" value="YqeY"/>
    <property type="match status" value="1"/>
</dbReference>
<keyword evidence="2" id="KW-1185">Reference proteome</keyword>
<dbReference type="InterPro" id="IPR023168">
    <property type="entry name" value="GatB_Yqey_C_2"/>
</dbReference>
<dbReference type="InterPro" id="IPR019004">
    <property type="entry name" value="YqeY/Aim41"/>
</dbReference>
<reference evidence="1 2" key="1">
    <citation type="submission" date="2018-06" db="EMBL/GenBank/DDBJ databases">
        <title>Nitrincola tibetense sp. nov., isolated from Lake XuguoCo on Tibetan Plateau.</title>
        <authorList>
            <person name="Xing P."/>
        </authorList>
    </citation>
    <scope>NUCLEOTIDE SEQUENCE [LARGE SCALE GENOMIC DNA]</scope>
    <source>
        <strain evidence="2">xg18</strain>
    </source>
</reference>
<dbReference type="InterPro" id="IPR003789">
    <property type="entry name" value="Asn/Gln_tRNA_amidoTrase-B-like"/>
</dbReference>
<protein>
    <submittedName>
        <fullName evidence="1">GatB/YqeY domain-containing protein</fullName>
    </submittedName>
</protein>
<sequence length="147" mass="16584">MSDLKKQITEQMKVAMRAKDKVRLNAIRLMLADINRIEIDERTELDDARVLATLDKMMKQRKDSIAQYQAAERPELADKEQQELEVIKTFLPQPLSDVEIEDIINNAMLTSGASSMQDMGKVMSIIKPLVQGRADISAVSAKVKARL</sequence>
<dbReference type="GO" id="GO:0016884">
    <property type="term" value="F:carbon-nitrogen ligase activity, with glutamine as amido-N-donor"/>
    <property type="evidence" value="ECO:0007669"/>
    <property type="project" value="InterPro"/>
</dbReference>